<protein>
    <submittedName>
        <fullName evidence="2">Uncharacterized protein</fullName>
    </submittedName>
</protein>
<evidence type="ECO:0000256" key="1">
    <source>
        <dbReference type="SAM" id="MobiDB-lite"/>
    </source>
</evidence>
<reference evidence="2 3" key="1">
    <citation type="submission" date="2019-06" db="EMBL/GenBank/DDBJ databases">
        <title>Whole genome sequence for Cellvibrionaceae sp. R142.</title>
        <authorList>
            <person name="Wang G."/>
        </authorList>
    </citation>
    <scope>NUCLEOTIDE SEQUENCE [LARGE SCALE GENOMIC DNA]</scope>
    <source>
        <strain evidence="2 3">R142</strain>
    </source>
</reference>
<dbReference type="InterPro" id="IPR015943">
    <property type="entry name" value="WD40/YVTN_repeat-like_dom_sf"/>
</dbReference>
<feature type="compositionally biased region" description="Basic residues" evidence="1">
    <location>
        <begin position="380"/>
        <end position="389"/>
    </location>
</feature>
<comment type="caution">
    <text evidence="2">The sequence shown here is derived from an EMBL/GenBank/DDBJ whole genome shotgun (WGS) entry which is preliminary data.</text>
</comment>
<evidence type="ECO:0000313" key="3">
    <source>
        <dbReference type="Proteomes" id="UP000319732"/>
    </source>
</evidence>
<name>A0A545T1U4_9GAMM</name>
<dbReference type="Gene3D" id="2.130.10.10">
    <property type="entry name" value="YVTN repeat-like/Quinoprotein amine dehydrogenase"/>
    <property type="match status" value="1"/>
</dbReference>
<organism evidence="2 3">
    <name type="scientific">Exilibacterium tricleocarpae</name>
    <dbReference type="NCBI Taxonomy" id="2591008"/>
    <lineage>
        <taxon>Bacteria</taxon>
        <taxon>Pseudomonadati</taxon>
        <taxon>Pseudomonadota</taxon>
        <taxon>Gammaproteobacteria</taxon>
        <taxon>Cellvibrionales</taxon>
        <taxon>Cellvibrionaceae</taxon>
        <taxon>Exilibacterium</taxon>
    </lineage>
</organism>
<proteinExistence type="predicted"/>
<accession>A0A545T1U4</accession>
<dbReference type="SUPFAM" id="SSF110296">
    <property type="entry name" value="Oligoxyloglucan reducing end-specific cellobiohydrolase"/>
    <property type="match status" value="1"/>
</dbReference>
<dbReference type="AlphaFoldDB" id="A0A545T1U4"/>
<dbReference type="EMBL" id="VHSG01000022">
    <property type="protein sequence ID" value="TQV71169.1"/>
    <property type="molecule type" value="Genomic_DNA"/>
</dbReference>
<sequence length="614" mass="67892">MFLSQASLREAFSKRVSQKEALSKKTLPAGVSSRSRIITTPAFAVIALLLLGGCAGQVNMLPTLSEQTRPQADQGVVVARVINASAYPLPFNQLTITPENLNESRQIKPERLVAPYPLVDSSSVFSAPVAAGSYSLSSIRAFYSNGDYWYSRFVSADARFGTFEVRPGQVTDLGTIIYYPKSQEDKYMDMLLRLPASEPGEVLAKYFPFYPVEPADILSWDSDDYDEERESLYVSAAQNPVTYDASYLAPDDSLYFLAKLGVIVKRTADGEWELDAVDTNLDLNAIAQNNNGDIVVGGGEGRLFWKPAGADWRDISLDHSYAIEELLFNGNTIGVLARQRTKLSLMRADIATGPIQWQAVDHYTSLQGWHSMPAPEEGKSRKKSPQRPRKIADATLSAIGDETYLTVRTLPARQDPVFTNSKPEVFGYRGDAWQVYVPENKPDVAAVVQAGAIKLGIKLASFWSWSGRPSYLKYVESSGQWEEIATYVLRCGGEISADGNCAVGDKTIRGKRRSFSLRTVPWFKNDRQAIAAVAFSNVNPWSGERSVDTKLLATEDGGKSWSDTGHSLPKPYCYSFVPEVTDRLMVSCNGSSGDFYESLDNGASWEHVRQHENF</sequence>
<keyword evidence="3" id="KW-1185">Reference proteome</keyword>
<feature type="region of interest" description="Disordered" evidence="1">
    <location>
        <begin position="368"/>
        <end position="391"/>
    </location>
</feature>
<dbReference type="RefSeq" id="WP_142928711.1">
    <property type="nucleotide sequence ID" value="NZ_ML660100.1"/>
</dbReference>
<evidence type="ECO:0000313" key="2">
    <source>
        <dbReference type="EMBL" id="TQV71169.1"/>
    </source>
</evidence>
<gene>
    <name evidence="2" type="ORF">FKG94_19980</name>
</gene>
<dbReference type="OrthoDB" id="5699107at2"/>
<dbReference type="Proteomes" id="UP000319732">
    <property type="component" value="Unassembled WGS sequence"/>
</dbReference>